<dbReference type="InterPro" id="IPR021133">
    <property type="entry name" value="HEAT_type_2"/>
</dbReference>
<feature type="region of interest" description="Disordered" evidence="2">
    <location>
        <begin position="1"/>
        <end position="39"/>
    </location>
</feature>
<dbReference type="InterPro" id="IPR004155">
    <property type="entry name" value="PBS_lyase_HEAT"/>
</dbReference>
<evidence type="ECO:0000256" key="1">
    <source>
        <dbReference type="ARBA" id="ARBA00045876"/>
    </source>
</evidence>
<dbReference type="GO" id="GO:0016491">
    <property type="term" value="F:oxidoreductase activity"/>
    <property type="evidence" value="ECO:0007669"/>
    <property type="project" value="TreeGrafter"/>
</dbReference>
<name>A0A3B0V6R6_9ZZZZ</name>
<dbReference type="InterPro" id="IPR011989">
    <property type="entry name" value="ARM-like"/>
</dbReference>
<keyword evidence="3" id="KW-0812">Transmembrane</keyword>
<evidence type="ECO:0000313" key="4">
    <source>
        <dbReference type="EMBL" id="VAW36003.1"/>
    </source>
</evidence>
<organism evidence="4">
    <name type="scientific">hydrothermal vent metagenome</name>
    <dbReference type="NCBI Taxonomy" id="652676"/>
    <lineage>
        <taxon>unclassified sequences</taxon>
        <taxon>metagenomes</taxon>
        <taxon>ecological metagenomes</taxon>
    </lineage>
</organism>
<dbReference type="PROSITE" id="PS50077">
    <property type="entry name" value="HEAT_REPEAT"/>
    <property type="match status" value="1"/>
</dbReference>
<dbReference type="Gene3D" id="1.25.10.10">
    <property type="entry name" value="Leucine-rich Repeat Variant"/>
    <property type="match status" value="3"/>
</dbReference>
<feature type="transmembrane region" description="Helical" evidence="3">
    <location>
        <begin position="223"/>
        <end position="240"/>
    </location>
</feature>
<dbReference type="SMART" id="SM00567">
    <property type="entry name" value="EZ_HEAT"/>
    <property type="match status" value="9"/>
</dbReference>
<evidence type="ECO:0000256" key="3">
    <source>
        <dbReference type="SAM" id="Phobius"/>
    </source>
</evidence>
<comment type="function">
    <text evidence="1">Catalyzes the hydroxylation of the N(6)-(4-aminobutyl)-L-lysine intermediate produced by deoxyhypusine synthase/DHPS on a critical lysine of the eukaryotic translation initiation factor 5A/eIF-5A. This is the second step of the post-translational modification of that lysine into an unusual amino acid residue named hypusine. Hypusination is unique to mature eIF-5A factor and is essential for its function.</text>
</comment>
<keyword evidence="3" id="KW-1133">Transmembrane helix</keyword>
<accession>A0A3B0V6R6</accession>
<protein>
    <recommendedName>
        <fullName evidence="5">HEAT repeat domain-containing protein</fullName>
    </recommendedName>
</protein>
<proteinExistence type="predicted"/>
<keyword evidence="3" id="KW-0472">Membrane</keyword>
<feature type="transmembrane region" description="Helical" evidence="3">
    <location>
        <begin position="90"/>
        <end position="113"/>
    </location>
</feature>
<dbReference type="PANTHER" id="PTHR12697:SF5">
    <property type="entry name" value="DEOXYHYPUSINE HYDROXYLASE"/>
    <property type="match status" value="1"/>
</dbReference>
<feature type="transmembrane region" description="Helical" evidence="3">
    <location>
        <begin position="134"/>
        <end position="151"/>
    </location>
</feature>
<dbReference type="AlphaFoldDB" id="A0A3B0V6R6"/>
<evidence type="ECO:0000256" key="2">
    <source>
        <dbReference type="SAM" id="MobiDB-lite"/>
    </source>
</evidence>
<dbReference type="Pfam" id="PF13646">
    <property type="entry name" value="HEAT_2"/>
    <property type="match status" value="4"/>
</dbReference>
<feature type="transmembrane region" description="Helical" evidence="3">
    <location>
        <begin position="260"/>
        <end position="293"/>
    </location>
</feature>
<reference evidence="4" key="1">
    <citation type="submission" date="2018-06" db="EMBL/GenBank/DDBJ databases">
        <authorList>
            <person name="Zhirakovskaya E."/>
        </authorList>
    </citation>
    <scope>NUCLEOTIDE SEQUENCE</scope>
</reference>
<dbReference type="InterPro" id="IPR016024">
    <property type="entry name" value="ARM-type_fold"/>
</dbReference>
<feature type="region of interest" description="Disordered" evidence="2">
    <location>
        <begin position="479"/>
        <end position="506"/>
    </location>
</feature>
<feature type="transmembrane region" description="Helical" evidence="3">
    <location>
        <begin position="61"/>
        <end position="84"/>
    </location>
</feature>
<dbReference type="PANTHER" id="PTHR12697">
    <property type="entry name" value="PBS LYASE HEAT-LIKE PROTEIN"/>
    <property type="match status" value="1"/>
</dbReference>
<evidence type="ECO:0008006" key="5">
    <source>
        <dbReference type="Google" id="ProtNLM"/>
    </source>
</evidence>
<feature type="compositionally biased region" description="Acidic residues" evidence="2">
    <location>
        <begin position="1"/>
        <end position="16"/>
    </location>
</feature>
<feature type="transmembrane region" description="Helical" evidence="3">
    <location>
        <begin position="157"/>
        <end position="176"/>
    </location>
</feature>
<feature type="transmembrane region" description="Helical" evidence="3">
    <location>
        <begin position="197"/>
        <end position="217"/>
    </location>
</feature>
<sequence length="814" mass="89013">MTTDDSDFGGISEEDLSVPPSVEPAGVAASSSEPPKPPARTELSGIGALLGKTWKVFKARFWTLILILLLNMLLVVVGSAIAVIPTLISGSLIFVSVILIVLVIFYVMARCYAALFYAIPRDCGLKDAFRETKGRTISFLWIMLLQVSIIMGGYFLFVIPGIVLSIWLLFPLYIFIEEDERGMNSLIKSMGYVRGHGLGVFIRLFVLFVIMVILGAIPIAGVFLSLILTPFPLIFSYLLYSELKEIKGDSFVQPSRRWKVGFIAIAIIGPLTPIIVAILMIGTAGLTMLPMLMSGMTGMQNEMTIQMRNSNNGSTTNLKITRAPVQTGSVTADIKTLLSKDNRAFERGQAAMKLGNSGDQKAVKALITALDKDESWIVRQNTAEALGRLKAKSGVAPLINKLGQDKSVFVRKAAATALGEIKNKIAIGPLKKALKDPATVSTYKQDGSYTNVRSVAIAAEEALKKMGVAANVQAPETKRGAAVPKAAPIKTRESTTARAKTPKTKKVTVDTEKLSAIIFDRGKTTKERSAAIRGLNNNYDKKSMRVIIKVLKEDPEWNVRQYATLGLGKYSDDSDARDAMKSALASDKSVWVRRAAAQALKSEDHSTINTFIKALEEDKDSVVRGYSATYLGNIKKKYAATALIKALDKEKNTRTRINIIKALAASGGERAAATIKKSLNNNQGKEKAFITQAGRDALKKIKDEKPARRVRKRVKTNYTFEQNIKRATDMGIAWVDRSEAIRALGRSDNKGATATLVKALEKDPEAFVRREAAIALGRLGDVKAFTPLNMAIYDEDQGVREESYASLQKFLKKK</sequence>
<dbReference type="EMBL" id="UOEZ01000035">
    <property type="protein sequence ID" value="VAW36003.1"/>
    <property type="molecule type" value="Genomic_DNA"/>
</dbReference>
<dbReference type="SUPFAM" id="SSF48371">
    <property type="entry name" value="ARM repeat"/>
    <property type="match status" value="1"/>
</dbReference>
<gene>
    <name evidence="4" type="ORF">MNBD_DELTA02-315</name>
</gene>